<evidence type="ECO:0000313" key="8">
    <source>
        <dbReference type="EMBL" id="OIR19857.1"/>
    </source>
</evidence>
<organism evidence="8">
    <name type="scientific">mine drainage metagenome</name>
    <dbReference type="NCBI Taxonomy" id="410659"/>
    <lineage>
        <taxon>unclassified sequences</taxon>
        <taxon>metagenomes</taxon>
        <taxon>ecological metagenomes</taxon>
    </lineage>
</organism>
<dbReference type="PROSITE" id="PS00595">
    <property type="entry name" value="AA_TRANSFER_CLASS_5"/>
    <property type="match status" value="1"/>
</dbReference>
<keyword evidence="5" id="KW-0663">Pyridoxal phosphate</keyword>
<dbReference type="AlphaFoldDB" id="A0A1J5TFW1"/>
<dbReference type="SUPFAM" id="SSF53383">
    <property type="entry name" value="PLP-dependent transferases"/>
    <property type="match status" value="1"/>
</dbReference>
<dbReference type="Gene3D" id="3.90.1150.10">
    <property type="entry name" value="Aspartate Aminotransferase, domain 1"/>
    <property type="match status" value="1"/>
</dbReference>
<dbReference type="NCBIfam" id="TIGR01979">
    <property type="entry name" value="sufS"/>
    <property type="match status" value="1"/>
</dbReference>
<evidence type="ECO:0000256" key="2">
    <source>
        <dbReference type="ARBA" id="ARBA00010447"/>
    </source>
</evidence>
<comment type="similarity">
    <text evidence="2">Belongs to the class-V pyridoxal-phosphate-dependent aminotransferase family. Csd subfamily.</text>
</comment>
<dbReference type="InterPro" id="IPR015422">
    <property type="entry name" value="PyrdxlP-dep_Trfase_small"/>
</dbReference>
<evidence type="ECO:0000256" key="1">
    <source>
        <dbReference type="ARBA" id="ARBA00001933"/>
    </source>
</evidence>
<comment type="caution">
    <text evidence="8">The sequence shown here is derived from an EMBL/GenBank/DDBJ whole genome shotgun (WGS) entry which is preliminary data.</text>
</comment>
<gene>
    <name evidence="8" type="primary">sufS_1</name>
    <name evidence="8" type="ORF">GALL_07410</name>
</gene>
<sequence length="422" mass="46010">MSQNASPHSASQLKSDSTALDVAALRRDFPILQRQVHGKPLIWLDSAATTQKPQAVIDRISHFYRHENSNIHRGTHTLATESSAAYEGARAKVAAFLGAQSAQEIVFVRGTTEGINLLAAIFTEHLLRPNDEIVLTEAEHHANIVPWQFAARRAGAVIRVAPVDDNGDLILEAYERLLGPRTRVVSVTHVSNALGTVMPIREMTALAKRHGATVVIDGAQGVPHRRVDVQAIGCDFYVFSGHKLFAPTGIGAVYGRKALWDDMPPWQGGGGMIRHVTFRESTFTEPPRRFEAGTPAVSSAVGLGAAIDYLDGIGMEAIERYEGELLAYALQGIRSVDGLRVIGMPRDRGGVISFVMEGIPDLQIARMLDAQGIAVRTGHHCAQPILARFGLESSVRPSFAFYNTRAEADVLVETLRKISRHR</sequence>
<evidence type="ECO:0000256" key="3">
    <source>
        <dbReference type="ARBA" id="ARBA00012239"/>
    </source>
</evidence>
<feature type="domain" description="Aminotransferase class V" evidence="7">
    <location>
        <begin position="42"/>
        <end position="411"/>
    </location>
</feature>
<proteinExistence type="inferred from homology"/>
<dbReference type="EC" id="2.8.1.7" evidence="3"/>
<dbReference type="CDD" id="cd06453">
    <property type="entry name" value="SufS_like"/>
    <property type="match status" value="1"/>
</dbReference>
<dbReference type="InterPro" id="IPR015424">
    <property type="entry name" value="PyrdxlP-dep_Trfase"/>
</dbReference>
<evidence type="ECO:0000256" key="4">
    <source>
        <dbReference type="ARBA" id="ARBA00022679"/>
    </source>
</evidence>
<dbReference type="GO" id="GO:0030170">
    <property type="term" value="F:pyridoxal phosphate binding"/>
    <property type="evidence" value="ECO:0007669"/>
    <property type="project" value="InterPro"/>
</dbReference>
<dbReference type="InterPro" id="IPR020578">
    <property type="entry name" value="Aminotrans_V_PyrdxlP_BS"/>
</dbReference>
<dbReference type="InterPro" id="IPR015421">
    <property type="entry name" value="PyrdxlP-dep_Trfase_major"/>
</dbReference>
<keyword evidence="4 8" id="KW-0808">Transferase</keyword>
<dbReference type="Gene3D" id="3.40.640.10">
    <property type="entry name" value="Type I PLP-dependent aspartate aminotransferase-like (Major domain)"/>
    <property type="match status" value="1"/>
</dbReference>
<accession>A0A1J5TFW1</accession>
<dbReference type="Pfam" id="PF00266">
    <property type="entry name" value="Aminotran_5"/>
    <property type="match status" value="1"/>
</dbReference>
<dbReference type="GO" id="GO:0006534">
    <property type="term" value="P:cysteine metabolic process"/>
    <property type="evidence" value="ECO:0007669"/>
    <property type="project" value="InterPro"/>
</dbReference>
<dbReference type="InterPro" id="IPR000192">
    <property type="entry name" value="Aminotrans_V_dom"/>
</dbReference>
<dbReference type="GO" id="GO:0031071">
    <property type="term" value="F:cysteine desulfurase activity"/>
    <property type="evidence" value="ECO:0007669"/>
    <property type="project" value="UniProtKB-EC"/>
</dbReference>
<evidence type="ECO:0000259" key="7">
    <source>
        <dbReference type="Pfam" id="PF00266"/>
    </source>
</evidence>
<evidence type="ECO:0000256" key="6">
    <source>
        <dbReference type="ARBA" id="ARBA00050776"/>
    </source>
</evidence>
<name>A0A1J5TFW1_9ZZZZ</name>
<dbReference type="PANTHER" id="PTHR43586">
    <property type="entry name" value="CYSTEINE DESULFURASE"/>
    <property type="match status" value="1"/>
</dbReference>
<dbReference type="InterPro" id="IPR010970">
    <property type="entry name" value="Cys_dSase_SufS"/>
</dbReference>
<reference evidence="8" key="1">
    <citation type="submission" date="2016-10" db="EMBL/GenBank/DDBJ databases">
        <title>Sequence of Gallionella enrichment culture.</title>
        <authorList>
            <person name="Poehlein A."/>
            <person name="Muehling M."/>
            <person name="Daniel R."/>
        </authorList>
    </citation>
    <scope>NUCLEOTIDE SEQUENCE</scope>
</reference>
<dbReference type="EMBL" id="MLJW01000001">
    <property type="protein sequence ID" value="OIR19857.1"/>
    <property type="molecule type" value="Genomic_DNA"/>
</dbReference>
<protein>
    <recommendedName>
        <fullName evidence="3">cysteine desulfurase</fullName>
        <ecNumber evidence="3">2.8.1.7</ecNumber>
    </recommendedName>
</protein>
<dbReference type="PANTHER" id="PTHR43586:SF8">
    <property type="entry name" value="CYSTEINE DESULFURASE 1, CHLOROPLASTIC"/>
    <property type="match status" value="1"/>
</dbReference>
<comment type="cofactor">
    <cofactor evidence="1">
        <name>pyridoxal 5'-phosphate</name>
        <dbReference type="ChEBI" id="CHEBI:597326"/>
    </cofactor>
</comment>
<evidence type="ECO:0000256" key="5">
    <source>
        <dbReference type="ARBA" id="ARBA00022898"/>
    </source>
</evidence>
<comment type="catalytic activity">
    <reaction evidence="6">
        <text>(sulfur carrier)-H + L-cysteine = (sulfur carrier)-SH + L-alanine</text>
        <dbReference type="Rhea" id="RHEA:43892"/>
        <dbReference type="Rhea" id="RHEA-COMP:14737"/>
        <dbReference type="Rhea" id="RHEA-COMP:14739"/>
        <dbReference type="ChEBI" id="CHEBI:29917"/>
        <dbReference type="ChEBI" id="CHEBI:35235"/>
        <dbReference type="ChEBI" id="CHEBI:57972"/>
        <dbReference type="ChEBI" id="CHEBI:64428"/>
        <dbReference type="EC" id="2.8.1.7"/>
    </reaction>
</comment>